<dbReference type="EMBL" id="JAQNDK010000003">
    <property type="protein sequence ID" value="MDC0681794.1"/>
    <property type="molecule type" value="Genomic_DNA"/>
</dbReference>
<gene>
    <name evidence="1" type="ORF">POL72_28900</name>
</gene>
<name>A0ABT5C7Q8_9BACT</name>
<dbReference type="InterPro" id="IPR029045">
    <property type="entry name" value="ClpP/crotonase-like_dom_sf"/>
</dbReference>
<evidence type="ECO:0000313" key="1">
    <source>
        <dbReference type="EMBL" id="MDC0681794.1"/>
    </source>
</evidence>
<evidence type="ECO:0000313" key="2">
    <source>
        <dbReference type="Proteomes" id="UP001217485"/>
    </source>
</evidence>
<keyword evidence="2" id="KW-1185">Reference proteome</keyword>
<dbReference type="Gene3D" id="3.90.226.10">
    <property type="entry name" value="2-enoyl-CoA Hydratase, Chain A, domain 1"/>
    <property type="match status" value="1"/>
</dbReference>
<dbReference type="RefSeq" id="WP_272099150.1">
    <property type="nucleotide sequence ID" value="NZ_JAQNDK010000003.1"/>
</dbReference>
<protein>
    <recommendedName>
        <fullName evidence="3">Glycosyltransferase</fullName>
    </recommendedName>
</protein>
<dbReference type="Proteomes" id="UP001217485">
    <property type="component" value="Unassembled WGS sequence"/>
</dbReference>
<accession>A0ABT5C7Q8</accession>
<dbReference type="SUPFAM" id="SSF52096">
    <property type="entry name" value="ClpP/crotonase"/>
    <property type="match status" value="1"/>
</dbReference>
<organism evidence="1 2">
    <name type="scientific">Sorangium atrum</name>
    <dbReference type="NCBI Taxonomy" id="2995308"/>
    <lineage>
        <taxon>Bacteria</taxon>
        <taxon>Pseudomonadati</taxon>
        <taxon>Myxococcota</taxon>
        <taxon>Polyangia</taxon>
        <taxon>Polyangiales</taxon>
        <taxon>Polyangiaceae</taxon>
        <taxon>Sorangium</taxon>
    </lineage>
</organism>
<reference evidence="1 2" key="1">
    <citation type="submission" date="2023-01" db="EMBL/GenBank/DDBJ databases">
        <title>Minimal conservation of predation-associated metabolite biosynthetic gene clusters underscores biosynthetic potential of Myxococcota including descriptions for ten novel species: Archangium lansinium sp. nov., Myxococcus landrumus sp. nov., Nannocystis bai.</title>
        <authorList>
            <person name="Ahearne A."/>
            <person name="Stevens C."/>
            <person name="Dowd S."/>
        </authorList>
    </citation>
    <scope>NUCLEOTIDE SEQUENCE [LARGE SCALE GENOMIC DNA]</scope>
    <source>
        <strain evidence="1 2">WIWO2</strain>
    </source>
</reference>
<proteinExistence type="predicted"/>
<comment type="caution">
    <text evidence="1">The sequence shown here is derived from an EMBL/GenBank/DDBJ whole genome shotgun (WGS) entry which is preliminary data.</text>
</comment>
<sequence>MLQDRGEVLADDAVEHGVVWASDGDLDERVEAVLANLLAGGPEAVRAAKELMRERPWGQEAARIAAIREQAPQARTNYAPSWKSGQQASLSAARGIALASDHALNLR</sequence>
<evidence type="ECO:0008006" key="3">
    <source>
        <dbReference type="Google" id="ProtNLM"/>
    </source>
</evidence>